<feature type="transmembrane region" description="Helical" evidence="1">
    <location>
        <begin position="84"/>
        <end position="105"/>
    </location>
</feature>
<dbReference type="Proteomes" id="UP000236527">
    <property type="component" value="Unassembled WGS sequence"/>
</dbReference>
<reference evidence="3" key="1">
    <citation type="journal article" date="2018" name="Genome Announc.">
        <title>Draft Genome Sequence of the Nitrogen-Fixing and Hormogonia-Inducing Cyanobacterium Nostoc cycadae Strain WK-1, Isolated from the Coralloid Roots of Cycas revoluta.</title>
        <authorList>
            <person name="Kanesaki Y."/>
            <person name="Hirose M."/>
            <person name="Hirose Y."/>
            <person name="Fujisawa T."/>
            <person name="Nakamura Y."/>
            <person name="Watanabe S."/>
            <person name="Matsunaga S."/>
            <person name="Uchida H."/>
            <person name="Murakami A."/>
        </authorList>
    </citation>
    <scope>NUCLEOTIDE SEQUENCE [LARGE SCALE GENOMIC DNA]</scope>
    <source>
        <strain evidence="3">WK-1</strain>
    </source>
</reference>
<organism evidence="2 3">
    <name type="scientific">Nostoc cycadae WK-1</name>
    <dbReference type="NCBI Taxonomy" id="1861711"/>
    <lineage>
        <taxon>Bacteria</taxon>
        <taxon>Bacillati</taxon>
        <taxon>Cyanobacteriota</taxon>
        <taxon>Cyanophyceae</taxon>
        <taxon>Nostocales</taxon>
        <taxon>Nostocaceae</taxon>
        <taxon>Nostoc</taxon>
    </lineage>
</organism>
<keyword evidence="1" id="KW-0812">Transmembrane</keyword>
<evidence type="ECO:0000256" key="1">
    <source>
        <dbReference type="SAM" id="Phobius"/>
    </source>
</evidence>
<keyword evidence="1" id="KW-0472">Membrane</keyword>
<accession>A0A2H6LNJ3</accession>
<evidence type="ECO:0000313" key="2">
    <source>
        <dbReference type="EMBL" id="GBE94793.1"/>
    </source>
</evidence>
<dbReference type="AlphaFoldDB" id="A0A2H6LNJ3"/>
<dbReference type="RefSeq" id="WP_103126407.1">
    <property type="nucleotide sequence ID" value="NZ_DF978439.1"/>
</dbReference>
<dbReference type="EMBL" id="BDGE01000087">
    <property type="protein sequence ID" value="GBE94793.1"/>
    <property type="molecule type" value="Genomic_DNA"/>
</dbReference>
<name>A0A2H6LNJ3_9NOSO</name>
<feature type="transmembrane region" description="Helical" evidence="1">
    <location>
        <begin position="53"/>
        <end position="72"/>
    </location>
</feature>
<feature type="transmembrane region" description="Helical" evidence="1">
    <location>
        <begin position="125"/>
        <end position="144"/>
    </location>
</feature>
<feature type="transmembrane region" description="Helical" evidence="1">
    <location>
        <begin position="12"/>
        <end position="33"/>
    </location>
</feature>
<proteinExistence type="predicted"/>
<protein>
    <submittedName>
        <fullName evidence="2">Diguanylate cyclase/phosphodiesterase</fullName>
    </submittedName>
</protein>
<keyword evidence="1" id="KW-1133">Transmembrane helix</keyword>
<comment type="caution">
    <text evidence="2">The sequence shown here is derived from an EMBL/GenBank/DDBJ whole genome shotgun (WGS) entry which is preliminary data.</text>
</comment>
<keyword evidence="3" id="KW-1185">Reference proteome</keyword>
<gene>
    <name evidence="2" type="ORF">NCWK1_4574</name>
</gene>
<sequence length="156" mass="17663">MQLSRNNPNGYLAAIIGSLIGAVALLYLGSYLGRIYVIKFMPNAELEGLIPPVIGQFIGWWIGEVLGCWLALRWQNHRKVNKTVKLLAILTPIGIILWLVAFIFISQLLNSYFSDLEMLLLQNQIRPISVGLLIMVLAWLARFLTKPQPPHPHTYE</sequence>
<evidence type="ECO:0000313" key="3">
    <source>
        <dbReference type="Proteomes" id="UP000236527"/>
    </source>
</evidence>